<name>A0A6V6YZR9_9FLAO</name>
<evidence type="ECO:0000313" key="1">
    <source>
        <dbReference type="EMBL" id="CAD0004981.1"/>
    </source>
</evidence>
<protein>
    <submittedName>
        <fullName evidence="1">Uncharacterized protein</fullName>
    </submittedName>
</protein>
<gene>
    <name evidence="1" type="ORF">FLAT13_02501</name>
</gene>
<dbReference type="EMBL" id="CAIJDP010000069">
    <property type="protein sequence ID" value="CAD0004981.1"/>
    <property type="molecule type" value="Genomic_DNA"/>
</dbReference>
<evidence type="ECO:0000313" key="2">
    <source>
        <dbReference type="Proteomes" id="UP000530060"/>
    </source>
</evidence>
<reference evidence="1 2" key="1">
    <citation type="submission" date="2020-06" db="EMBL/GenBank/DDBJ databases">
        <authorList>
            <person name="Criscuolo A."/>
        </authorList>
    </citation>
    <scope>NUCLEOTIDE SEQUENCE [LARGE SCALE GENOMIC DNA]</scope>
    <source>
        <strain evidence="2">CIP 111411</strain>
    </source>
</reference>
<dbReference type="AlphaFoldDB" id="A0A6V6YZR9"/>
<accession>A0A6V6YZR9</accession>
<organism evidence="1 2">
    <name type="scientific">Flavobacterium salmonis</name>
    <dbReference type="NCBI Taxonomy" id="2654844"/>
    <lineage>
        <taxon>Bacteria</taxon>
        <taxon>Pseudomonadati</taxon>
        <taxon>Bacteroidota</taxon>
        <taxon>Flavobacteriia</taxon>
        <taxon>Flavobacteriales</taxon>
        <taxon>Flavobacteriaceae</taxon>
        <taxon>Flavobacterium</taxon>
    </lineage>
</organism>
<proteinExistence type="predicted"/>
<comment type="caution">
    <text evidence="1">The sequence shown here is derived from an EMBL/GenBank/DDBJ whole genome shotgun (WGS) entry which is preliminary data.</text>
</comment>
<sequence length="38" mass="4810">MKRHAEFKRLRMPFLVEDILLRKLNLDEMRIKIIRWIS</sequence>
<keyword evidence="2" id="KW-1185">Reference proteome</keyword>
<dbReference type="Proteomes" id="UP000530060">
    <property type="component" value="Unassembled WGS sequence"/>
</dbReference>